<name>A0A7J6QYF3_PEROL</name>
<protein>
    <submittedName>
        <fullName evidence="1">Uncharacterized protein</fullName>
    </submittedName>
</protein>
<accession>A0A7J6QYF3</accession>
<dbReference type="EMBL" id="JABANO010029572">
    <property type="protein sequence ID" value="KAF4713327.1"/>
    <property type="molecule type" value="Genomic_DNA"/>
</dbReference>
<proteinExistence type="predicted"/>
<feature type="non-terminal residue" evidence="1">
    <location>
        <position position="1"/>
    </location>
</feature>
<gene>
    <name evidence="1" type="ORF">FOZ63_003299</name>
</gene>
<comment type="caution">
    <text evidence="1">The sequence shown here is derived from an EMBL/GenBank/DDBJ whole genome shotgun (WGS) entry which is preliminary data.</text>
</comment>
<dbReference type="AlphaFoldDB" id="A0A7J6QYF3"/>
<sequence>GSAAGPTVPKELDIIVYIGDYCIRGQTFVEVICQHDYMTWRLKRSPSTKRPSPAGNYTDWNALCSGDNTKARYDLLQTVNDQLPVPRSVDLSDTLNVFTDASQLAFCVDEGSVYPAVPKLRNTKRIIESQ</sequence>
<dbReference type="Proteomes" id="UP000553632">
    <property type="component" value="Unassembled WGS sequence"/>
</dbReference>
<organism evidence="1 2">
    <name type="scientific">Perkinsus olseni</name>
    <name type="common">Perkinsus atlanticus</name>
    <dbReference type="NCBI Taxonomy" id="32597"/>
    <lineage>
        <taxon>Eukaryota</taxon>
        <taxon>Sar</taxon>
        <taxon>Alveolata</taxon>
        <taxon>Perkinsozoa</taxon>
        <taxon>Perkinsea</taxon>
        <taxon>Perkinsida</taxon>
        <taxon>Perkinsidae</taxon>
        <taxon>Perkinsus</taxon>
    </lineage>
</organism>
<evidence type="ECO:0000313" key="1">
    <source>
        <dbReference type="EMBL" id="KAF4713327.1"/>
    </source>
</evidence>
<reference evidence="1 2" key="1">
    <citation type="submission" date="2020-04" db="EMBL/GenBank/DDBJ databases">
        <title>Perkinsus olseni comparative genomics.</title>
        <authorList>
            <person name="Bogema D.R."/>
        </authorList>
    </citation>
    <scope>NUCLEOTIDE SEQUENCE [LARGE SCALE GENOMIC DNA]</scope>
    <source>
        <strain evidence="1 2">ATCC PRA-207</strain>
    </source>
</reference>
<evidence type="ECO:0000313" key="2">
    <source>
        <dbReference type="Proteomes" id="UP000553632"/>
    </source>
</evidence>
<keyword evidence="2" id="KW-1185">Reference proteome</keyword>